<dbReference type="EMBL" id="VITO01000023">
    <property type="protein sequence ID" value="TWB18892.1"/>
    <property type="molecule type" value="Genomic_DNA"/>
</dbReference>
<protein>
    <submittedName>
        <fullName evidence="3">Uncharacterized protein</fullName>
    </submittedName>
</protein>
<evidence type="ECO:0000313" key="4">
    <source>
        <dbReference type="Proteomes" id="UP000316545"/>
    </source>
</evidence>
<evidence type="ECO:0000256" key="1">
    <source>
        <dbReference type="SAM" id="MobiDB-lite"/>
    </source>
</evidence>
<dbReference type="RefSeq" id="WP_145619771.1">
    <property type="nucleotide sequence ID" value="NZ_JAYNFR010000033.1"/>
</dbReference>
<sequence>MNGDATETVADLPLPQIKTRDKTAGDKSAGRWLLLALTAVGMILLAAWSSSGESNAAPAKVPAQMSGAPVEQ</sequence>
<feature type="region of interest" description="Disordered" evidence="1">
    <location>
        <begin position="53"/>
        <end position="72"/>
    </location>
</feature>
<keyword evidence="4" id="KW-1185">Reference proteome</keyword>
<name>A0A560FBB0_9PROT</name>
<dbReference type="AlphaFoldDB" id="A0A560FBB0"/>
<keyword evidence="2" id="KW-1133">Transmembrane helix</keyword>
<evidence type="ECO:0000256" key="2">
    <source>
        <dbReference type="SAM" id="Phobius"/>
    </source>
</evidence>
<dbReference type="Proteomes" id="UP000316545">
    <property type="component" value="Unassembled WGS sequence"/>
</dbReference>
<comment type="caution">
    <text evidence="3">The sequence shown here is derived from an EMBL/GenBank/DDBJ whole genome shotgun (WGS) entry which is preliminary data.</text>
</comment>
<keyword evidence="2" id="KW-0472">Membrane</keyword>
<feature type="transmembrane region" description="Helical" evidence="2">
    <location>
        <begin position="32"/>
        <end position="50"/>
    </location>
</feature>
<evidence type="ECO:0000313" key="3">
    <source>
        <dbReference type="EMBL" id="TWB18892.1"/>
    </source>
</evidence>
<organism evidence="3 4">
    <name type="scientific">Nitrospirillum amazonense</name>
    <dbReference type="NCBI Taxonomy" id="28077"/>
    <lineage>
        <taxon>Bacteria</taxon>
        <taxon>Pseudomonadati</taxon>
        <taxon>Pseudomonadota</taxon>
        <taxon>Alphaproteobacteria</taxon>
        <taxon>Rhodospirillales</taxon>
        <taxon>Azospirillaceae</taxon>
        <taxon>Nitrospirillum</taxon>
    </lineage>
</organism>
<proteinExistence type="predicted"/>
<reference evidence="3 4" key="1">
    <citation type="submission" date="2019-06" db="EMBL/GenBank/DDBJ databases">
        <title>Genomic Encyclopedia of Type Strains, Phase IV (KMG-V): Genome sequencing to study the core and pangenomes of soil and plant-associated prokaryotes.</title>
        <authorList>
            <person name="Whitman W."/>
        </authorList>
    </citation>
    <scope>NUCLEOTIDE SEQUENCE [LARGE SCALE GENOMIC DNA]</scope>
    <source>
        <strain evidence="3 4">BR 11865</strain>
    </source>
</reference>
<keyword evidence="2" id="KW-0812">Transmembrane</keyword>
<gene>
    <name evidence="3" type="ORF">FBZ88_12348</name>
</gene>
<accession>A0A560FBB0</accession>